<gene>
    <name evidence="2" type="ORF">MEDL_67265</name>
</gene>
<sequence length="730" mass="82958">MRMWSSQFDSDLNDCEKISHKLRLSGGNEELKKKEDITEALSVLSENNLGNNPDLFSNSKDISGVNGSDDLFSSLENKSTDTIMTPSPQKMKIKNISSDDSDMTLANGSVDLFSLSENESKKHCASAPDGKSQNVSESLKERNHEDSETCCSVASVSILKPKKKQLGRKIFISQHQTGNQDNSPGTTSSLQRLTGTKEISCGTAEQYTEATVEMLENISSPDNPIVSKISNFMTDRSATEIKTNRLINNVIESLEENKKTSSFHCSVHPLLQFAEEAEKVAKHLETTKNLQLNKLVFKTATTPTALQMSSVYNQLISGLDKIFEEPQLIFDKNLQIFSLQHLETKKPEKTDLDSKIFEQTETTNQDTVLEAVKLICRNLSTKSKKIFGDFLNGGIYSNPSEELILSSKSCPANNITLERLMAQIDRQKTIAPNTSTSTINSKLMFKNNGTADWLKEKTEEQKNTLIVKCRKMGEEKRQRDIRDFIKIYTEKTSIIETRIKEKELKEAKILAEKEKNILDINNLGGKWTTLDQIYSFISTCKTKKLKLNAIKSQITYRKEIQMQKVDSNSKHLFKKSLDLPELTENLKKLIQLEQTYLENRDELIEDMETDALTIAADNHTNYIAPYIESDHNNNVPCIMDTSILDHEVQHDVNEPTNYVGKHIIHIWDEGSNNLTEYDGKLLDYNSATMTFRVAYWNSKKGHKFHERLRKYELSLQEFKDDMKSGDLKIM</sequence>
<dbReference type="OrthoDB" id="6185949at2759"/>
<proteinExistence type="predicted"/>
<name>A0A8S3VPI2_MYTED</name>
<evidence type="ECO:0000313" key="3">
    <source>
        <dbReference type="Proteomes" id="UP000683360"/>
    </source>
</evidence>
<organism evidence="2 3">
    <name type="scientific">Mytilus edulis</name>
    <name type="common">Blue mussel</name>
    <dbReference type="NCBI Taxonomy" id="6550"/>
    <lineage>
        <taxon>Eukaryota</taxon>
        <taxon>Metazoa</taxon>
        <taxon>Spiralia</taxon>
        <taxon>Lophotrochozoa</taxon>
        <taxon>Mollusca</taxon>
        <taxon>Bivalvia</taxon>
        <taxon>Autobranchia</taxon>
        <taxon>Pteriomorphia</taxon>
        <taxon>Mytilida</taxon>
        <taxon>Mytiloidea</taxon>
        <taxon>Mytilidae</taxon>
        <taxon>Mytilinae</taxon>
        <taxon>Mytilus</taxon>
    </lineage>
</organism>
<dbReference type="Proteomes" id="UP000683360">
    <property type="component" value="Unassembled WGS sequence"/>
</dbReference>
<feature type="region of interest" description="Disordered" evidence="1">
    <location>
        <begin position="121"/>
        <end position="146"/>
    </location>
</feature>
<dbReference type="AlphaFoldDB" id="A0A8S3VPI2"/>
<evidence type="ECO:0000313" key="2">
    <source>
        <dbReference type="EMBL" id="CAG2255894.1"/>
    </source>
</evidence>
<comment type="caution">
    <text evidence="2">The sequence shown here is derived from an EMBL/GenBank/DDBJ whole genome shotgun (WGS) entry which is preliminary data.</text>
</comment>
<evidence type="ECO:0000256" key="1">
    <source>
        <dbReference type="SAM" id="MobiDB-lite"/>
    </source>
</evidence>
<accession>A0A8S3VPI2</accession>
<dbReference type="EMBL" id="CAJPWZ010003288">
    <property type="protein sequence ID" value="CAG2255894.1"/>
    <property type="molecule type" value="Genomic_DNA"/>
</dbReference>
<keyword evidence="3" id="KW-1185">Reference proteome</keyword>
<protein>
    <submittedName>
        <fullName evidence="2">Uncharacterized protein</fullName>
    </submittedName>
</protein>
<reference evidence="2" key="1">
    <citation type="submission" date="2021-03" db="EMBL/GenBank/DDBJ databases">
        <authorList>
            <person name="Bekaert M."/>
        </authorList>
    </citation>
    <scope>NUCLEOTIDE SEQUENCE</scope>
</reference>